<accession>A0A226EXA4</accession>
<dbReference type="EMBL" id="LNIX01000001">
    <property type="protein sequence ID" value="OXA61787.1"/>
    <property type="molecule type" value="Genomic_DNA"/>
</dbReference>
<dbReference type="PROSITE" id="PS00571">
    <property type="entry name" value="AMIDASES"/>
    <property type="match status" value="1"/>
</dbReference>
<comment type="similarity">
    <text evidence="1">Belongs to the amidase family.</text>
</comment>
<evidence type="ECO:0000259" key="4">
    <source>
        <dbReference type="Pfam" id="PF01425"/>
    </source>
</evidence>
<dbReference type="OrthoDB" id="6428749at2759"/>
<dbReference type="Gene3D" id="3.90.1300.10">
    <property type="entry name" value="Amidase signature (AS) domain"/>
    <property type="match status" value="1"/>
</dbReference>
<organism evidence="5 6">
    <name type="scientific">Folsomia candida</name>
    <name type="common">Springtail</name>
    <dbReference type="NCBI Taxonomy" id="158441"/>
    <lineage>
        <taxon>Eukaryota</taxon>
        <taxon>Metazoa</taxon>
        <taxon>Ecdysozoa</taxon>
        <taxon>Arthropoda</taxon>
        <taxon>Hexapoda</taxon>
        <taxon>Collembola</taxon>
        <taxon>Entomobryomorpha</taxon>
        <taxon>Isotomoidea</taxon>
        <taxon>Isotomidae</taxon>
        <taxon>Proisotominae</taxon>
        <taxon>Folsomia</taxon>
    </lineage>
</organism>
<feature type="active site" description="Acyl-ester intermediate" evidence="3">
    <location>
        <position position="250"/>
    </location>
</feature>
<dbReference type="InterPro" id="IPR052096">
    <property type="entry name" value="Endocannabinoid_amidase"/>
</dbReference>
<feature type="domain" description="Amidase" evidence="4">
    <location>
        <begin position="100"/>
        <end position="543"/>
    </location>
</feature>
<evidence type="ECO:0000256" key="1">
    <source>
        <dbReference type="ARBA" id="ARBA00009199"/>
    </source>
</evidence>
<sequence>MNQVSFQNKNVENVLKIGGCMAVSFLSYRYLSKWYHNLQEKRSMDKIRSKRQKEREAEFSLVRANYQSTLKEKTKYKEIISLSLPQLHKKLSARELSSEDVLRAFIWKSMSVQDEFNCITEFIPEAMDKAHELDSLEGVRGPLHGLPFCVKEDTAIATYDCSMGCTRRLYRPEEETAVIVQCLEKLGAIPFCRTNLPQTCISFGSCNPIFGKTVNPLNTKVGPGGSSSGTGCLVAAGGAPFGTGSDTGGSLRSPAHFCGLSTLKPTSTRISRRGCTKCCDMLPGIPGILTKTVEDQVIVFQPLMENFLQNAMDPSVAPIAWNDLMFKSNDELRIGYFLELPMFPPVGDTKRAVLEAKSFLESNGHTLVPFDLPVDVGNTFLKLPFDSNIKQRFHDLLNNDEIADCIKNEVDSCNRADGWGICSRTKTAPVIPTREELVHIFLDKMNKAEIDAIICPVLPFPAVQDVQLYPGIVGYTIMWNLLDFPAGVVKVSKERGFEWKTSVDSMNVSHEIKRNLLKNLCASAGMPIGVQVVGKPFQEEMVLKVMMELDEINNP</sequence>
<dbReference type="InterPro" id="IPR020556">
    <property type="entry name" value="Amidase_CS"/>
</dbReference>
<dbReference type="InterPro" id="IPR036928">
    <property type="entry name" value="AS_sf"/>
</dbReference>
<reference evidence="5 6" key="1">
    <citation type="submission" date="2015-12" db="EMBL/GenBank/DDBJ databases">
        <title>The genome of Folsomia candida.</title>
        <authorList>
            <person name="Faddeeva A."/>
            <person name="Derks M.F."/>
            <person name="Anvar Y."/>
            <person name="Smit S."/>
            <person name="Van Straalen N."/>
            <person name="Roelofs D."/>
        </authorList>
    </citation>
    <scope>NUCLEOTIDE SEQUENCE [LARGE SCALE GENOMIC DNA]</scope>
    <source>
        <strain evidence="5 6">VU population</strain>
        <tissue evidence="5">Whole body</tissue>
    </source>
</reference>
<dbReference type="GO" id="GO:0009062">
    <property type="term" value="P:fatty acid catabolic process"/>
    <property type="evidence" value="ECO:0007669"/>
    <property type="project" value="TreeGrafter"/>
</dbReference>
<name>A0A226EXA4_FOLCA</name>
<comment type="caution">
    <text evidence="5">The sequence shown here is derived from an EMBL/GenBank/DDBJ whole genome shotgun (WGS) entry which is preliminary data.</text>
</comment>
<evidence type="ECO:0000256" key="2">
    <source>
        <dbReference type="ARBA" id="ARBA00022801"/>
    </source>
</evidence>
<keyword evidence="6" id="KW-1185">Reference proteome</keyword>
<dbReference type="PIRSF" id="PIRSF001221">
    <property type="entry name" value="Amidase_fungi"/>
    <property type="match status" value="1"/>
</dbReference>
<dbReference type="OMA" id="MDQYYTA"/>
<keyword evidence="2 5" id="KW-0378">Hydrolase</keyword>
<evidence type="ECO:0000256" key="3">
    <source>
        <dbReference type="PIRSR" id="PIRSR001221-1"/>
    </source>
</evidence>
<dbReference type="InterPro" id="IPR023631">
    <property type="entry name" value="Amidase_dom"/>
</dbReference>
<gene>
    <name evidence="5" type="ORF">Fcan01_00944</name>
</gene>
<dbReference type="SUPFAM" id="SSF75304">
    <property type="entry name" value="Amidase signature (AS) enzymes"/>
    <property type="match status" value="1"/>
</dbReference>
<dbReference type="Proteomes" id="UP000198287">
    <property type="component" value="Unassembled WGS sequence"/>
</dbReference>
<proteinExistence type="inferred from homology"/>
<evidence type="ECO:0000313" key="6">
    <source>
        <dbReference type="Proteomes" id="UP000198287"/>
    </source>
</evidence>
<dbReference type="PANTHER" id="PTHR45847">
    <property type="entry name" value="FATTY ACID AMIDE HYDROLASE"/>
    <property type="match status" value="1"/>
</dbReference>
<dbReference type="GO" id="GO:0017064">
    <property type="term" value="F:fatty acid amide hydrolase activity"/>
    <property type="evidence" value="ECO:0007669"/>
    <property type="project" value="TreeGrafter"/>
</dbReference>
<feature type="active site" description="Charge relay system" evidence="3">
    <location>
        <position position="151"/>
    </location>
</feature>
<dbReference type="GO" id="GO:0004040">
    <property type="term" value="F:amidase activity"/>
    <property type="evidence" value="ECO:0007669"/>
    <property type="project" value="TreeGrafter"/>
</dbReference>
<dbReference type="STRING" id="158441.A0A226EXA4"/>
<dbReference type="PANTHER" id="PTHR45847:SF6">
    <property type="entry name" value="FATTY ACID AMIDE HYDROLASE"/>
    <property type="match status" value="1"/>
</dbReference>
<feature type="active site" description="Charge relay system" evidence="3">
    <location>
        <position position="226"/>
    </location>
</feature>
<evidence type="ECO:0000313" key="5">
    <source>
        <dbReference type="EMBL" id="OXA61787.1"/>
    </source>
</evidence>
<dbReference type="AlphaFoldDB" id="A0A226EXA4"/>
<dbReference type="Pfam" id="PF01425">
    <property type="entry name" value="Amidase"/>
    <property type="match status" value="1"/>
</dbReference>
<protein>
    <submittedName>
        <fullName evidence="5">Fatty acid amide hydrolase 1</fullName>
    </submittedName>
</protein>